<sequence>MVDKGGIGLEVKMEVTSWPVAISGYLLLHLQAIGSGFGDCQVQRRSGSLFGSYSIGLFVLMENWQLMRAMAVVHALRDCGHSNEEERILSSLVENVRSLLNHAWKVFLYPIYREGDHLTHWLFAI</sequence>
<gene>
    <name evidence="1" type="ORF">RJT34_01935</name>
</gene>
<evidence type="ECO:0000313" key="2">
    <source>
        <dbReference type="Proteomes" id="UP001359559"/>
    </source>
</evidence>
<dbReference type="AlphaFoldDB" id="A0AAN9KI52"/>
<evidence type="ECO:0000313" key="1">
    <source>
        <dbReference type="EMBL" id="KAK7317579.1"/>
    </source>
</evidence>
<dbReference type="EMBL" id="JAYKXN010000001">
    <property type="protein sequence ID" value="KAK7317579.1"/>
    <property type="molecule type" value="Genomic_DNA"/>
</dbReference>
<comment type="caution">
    <text evidence="1">The sequence shown here is derived from an EMBL/GenBank/DDBJ whole genome shotgun (WGS) entry which is preliminary data.</text>
</comment>
<proteinExistence type="predicted"/>
<name>A0AAN9KI52_CLITE</name>
<organism evidence="1 2">
    <name type="scientific">Clitoria ternatea</name>
    <name type="common">Butterfly pea</name>
    <dbReference type="NCBI Taxonomy" id="43366"/>
    <lineage>
        <taxon>Eukaryota</taxon>
        <taxon>Viridiplantae</taxon>
        <taxon>Streptophyta</taxon>
        <taxon>Embryophyta</taxon>
        <taxon>Tracheophyta</taxon>
        <taxon>Spermatophyta</taxon>
        <taxon>Magnoliopsida</taxon>
        <taxon>eudicotyledons</taxon>
        <taxon>Gunneridae</taxon>
        <taxon>Pentapetalae</taxon>
        <taxon>rosids</taxon>
        <taxon>fabids</taxon>
        <taxon>Fabales</taxon>
        <taxon>Fabaceae</taxon>
        <taxon>Papilionoideae</taxon>
        <taxon>50 kb inversion clade</taxon>
        <taxon>NPAAA clade</taxon>
        <taxon>indigoferoid/millettioid clade</taxon>
        <taxon>Phaseoleae</taxon>
        <taxon>Clitoria</taxon>
    </lineage>
</organism>
<accession>A0AAN9KI52</accession>
<dbReference type="Proteomes" id="UP001359559">
    <property type="component" value="Unassembled WGS sequence"/>
</dbReference>
<keyword evidence="2" id="KW-1185">Reference proteome</keyword>
<protein>
    <submittedName>
        <fullName evidence="1">Uncharacterized protein</fullName>
    </submittedName>
</protein>
<reference evidence="1 2" key="1">
    <citation type="submission" date="2024-01" db="EMBL/GenBank/DDBJ databases">
        <title>The genomes of 5 underutilized Papilionoideae crops provide insights into root nodulation and disease resistance.</title>
        <authorList>
            <person name="Yuan L."/>
        </authorList>
    </citation>
    <scope>NUCLEOTIDE SEQUENCE [LARGE SCALE GENOMIC DNA]</scope>
    <source>
        <strain evidence="1">LY-2023</strain>
        <tissue evidence="1">Leaf</tissue>
    </source>
</reference>